<protein>
    <submittedName>
        <fullName evidence="1">Uncharacterized protein</fullName>
    </submittedName>
</protein>
<dbReference type="InterPro" id="IPR016024">
    <property type="entry name" value="ARM-type_fold"/>
</dbReference>
<sequence>MNIAERLLEDKVYSKAGILAVAKYACTSAERFEALMQCFLSGDYRLAQRAAWCLSWAAKMKRGMIVPHVPTLVAQLERKDVHFAVLRNSMRILEMINIPEALHGDVMNACFGFIEDYETPAAIKAFSLTTLFNLAKYYPEIKPELKLLIEDRFDNESAAFKSRAKKILQALNQA</sequence>
<comment type="caution">
    <text evidence="1">The sequence shown here is derived from an EMBL/GenBank/DDBJ whole genome shotgun (WGS) entry which is preliminary data.</text>
</comment>
<dbReference type="EMBL" id="JADWYR010000001">
    <property type="protein sequence ID" value="MBG9374666.1"/>
    <property type="molecule type" value="Genomic_DNA"/>
</dbReference>
<evidence type="ECO:0000313" key="2">
    <source>
        <dbReference type="Proteomes" id="UP000628448"/>
    </source>
</evidence>
<evidence type="ECO:0000313" key="1">
    <source>
        <dbReference type="EMBL" id="MBG9374666.1"/>
    </source>
</evidence>
<dbReference type="SUPFAM" id="SSF48371">
    <property type="entry name" value="ARM repeat"/>
    <property type="match status" value="1"/>
</dbReference>
<accession>A0A931GSQ4</accession>
<gene>
    <name evidence="1" type="ORF">I5907_00340</name>
</gene>
<dbReference type="Proteomes" id="UP000628448">
    <property type="component" value="Unassembled WGS sequence"/>
</dbReference>
<proteinExistence type="predicted"/>
<name>A0A931GSQ4_9BACT</name>
<reference evidence="1" key="1">
    <citation type="submission" date="2020-11" db="EMBL/GenBank/DDBJ databases">
        <title>Bacterial whole genome sequence for Panacibacter sp. DH6.</title>
        <authorList>
            <person name="Le V."/>
            <person name="Ko S."/>
            <person name="Ahn C.-Y."/>
            <person name="Oh H.-M."/>
        </authorList>
    </citation>
    <scope>NUCLEOTIDE SEQUENCE</scope>
    <source>
        <strain evidence="1">DH6</strain>
    </source>
</reference>
<organism evidence="1 2">
    <name type="scientific">Panacibacter microcysteis</name>
    <dbReference type="NCBI Taxonomy" id="2793269"/>
    <lineage>
        <taxon>Bacteria</taxon>
        <taxon>Pseudomonadati</taxon>
        <taxon>Bacteroidota</taxon>
        <taxon>Chitinophagia</taxon>
        <taxon>Chitinophagales</taxon>
        <taxon>Chitinophagaceae</taxon>
        <taxon>Panacibacter</taxon>
    </lineage>
</organism>
<keyword evidence="2" id="KW-1185">Reference proteome</keyword>
<dbReference type="AlphaFoldDB" id="A0A931GSQ4"/>